<accession>A0A160DUX4</accession>
<dbReference type="KEGG" id="dko:I596_2295"/>
<sequence>MHRIVFASIVLFALGTGSLHAAELTSLPPLPTASGFVAGRPATQADVDAGNAVFVIGDGAVSTGSPLAIDVPQYALFVDEGVKTVVVVVQAERGVDGSRIGARKVDGSTLVGALEEFELLGTQPDAKRIAPN</sequence>
<evidence type="ECO:0000313" key="3">
    <source>
        <dbReference type="Proteomes" id="UP000076830"/>
    </source>
</evidence>
<dbReference type="EMBL" id="CP015249">
    <property type="protein sequence ID" value="ANB18305.1"/>
    <property type="molecule type" value="Genomic_DNA"/>
</dbReference>
<evidence type="ECO:0000313" key="2">
    <source>
        <dbReference type="EMBL" id="ANB18305.1"/>
    </source>
</evidence>
<gene>
    <name evidence="2" type="ORF">I596_2295</name>
</gene>
<feature type="chain" id="PRO_5007813162" evidence="1">
    <location>
        <begin position="22"/>
        <end position="132"/>
    </location>
</feature>
<proteinExistence type="predicted"/>
<dbReference type="RefSeq" id="WP_067647552.1">
    <property type="nucleotide sequence ID" value="NZ_CP015249.1"/>
</dbReference>
<name>A0A160DUX4_9GAMM</name>
<keyword evidence="1" id="KW-0732">Signal</keyword>
<feature type="signal peptide" evidence="1">
    <location>
        <begin position="1"/>
        <end position="21"/>
    </location>
</feature>
<dbReference type="AlphaFoldDB" id="A0A160DUX4"/>
<dbReference type="STRING" id="1300342.I596_2295"/>
<evidence type="ECO:0000256" key="1">
    <source>
        <dbReference type="SAM" id="SignalP"/>
    </source>
</evidence>
<protein>
    <submittedName>
        <fullName evidence="2">Uncharacterized protein</fullName>
    </submittedName>
</protein>
<organism evidence="2 3">
    <name type="scientific">Dokdonella koreensis DS-123</name>
    <dbReference type="NCBI Taxonomy" id="1300342"/>
    <lineage>
        <taxon>Bacteria</taxon>
        <taxon>Pseudomonadati</taxon>
        <taxon>Pseudomonadota</taxon>
        <taxon>Gammaproteobacteria</taxon>
        <taxon>Lysobacterales</taxon>
        <taxon>Rhodanobacteraceae</taxon>
        <taxon>Dokdonella</taxon>
    </lineage>
</organism>
<reference evidence="2 3" key="1">
    <citation type="submission" date="2016-04" db="EMBL/GenBank/DDBJ databases">
        <title>Complete genome sequence of Dokdonella koreensis DS-123T.</title>
        <authorList>
            <person name="Kim J.F."/>
            <person name="Lee H."/>
            <person name="Kwak M.-J."/>
        </authorList>
    </citation>
    <scope>NUCLEOTIDE SEQUENCE [LARGE SCALE GENOMIC DNA]</scope>
    <source>
        <strain evidence="2 3">DS-123</strain>
    </source>
</reference>
<dbReference type="Proteomes" id="UP000076830">
    <property type="component" value="Chromosome"/>
</dbReference>
<keyword evidence="3" id="KW-1185">Reference proteome</keyword>